<dbReference type="AlphaFoldDB" id="A0A922ESF0"/>
<reference evidence="1" key="1">
    <citation type="submission" date="2021-01" db="EMBL/GenBank/DDBJ databases">
        <authorList>
            <person name="Lovell J.T."/>
            <person name="Bentley N."/>
            <person name="Bhattarai G."/>
            <person name="Jenkins J.W."/>
            <person name="Sreedasyam A."/>
            <person name="Alarcon Y."/>
            <person name="Bock C."/>
            <person name="Boston L."/>
            <person name="Carlson J."/>
            <person name="Cervantes K."/>
            <person name="Clermont K."/>
            <person name="Krom N."/>
            <person name="Kubenka K."/>
            <person name="Mamidi S."/>
            <person name="Mattison C."/>
            <person name="Monteros M."/>
            <person name="Pisani C."/>
            <person name="Plott C."/>
            <person name="Rajasekar S."/>
            <person name="Rhein H.S."/>
            <person name="Rohla C."/>
            <person name="Song M."/>
            <person name="Hilaire R.S."/>
            <person name="Shu S."/>
            <person name="Wells L."/>
            <person name="Wang X."/>
            <person name="Webber J."/>
            <person name="Heerema R.J."/>
            <person name="Klein P."/>
            <person name="Conner P."/>
            <person name="Grauke L."/>
            <person name="Grimwood J."/>
            <person name="Schmutz J."/>
            <person name="Randall J.J."/>
        </authorList>
    </citation>
    <scope>NUCLEOTIDE SEQUENCE</scope>
    <source>
        <tissue evidence="1">Leaf</tissue>
    </source>
</reference>
<dbReference type="EMBL" id="CM031830">
    <property type="protein sequence ID" value="KAG6709198.1"/>
    <property type="molecule type" value="Genomic_DNA"/>
</dbReference>
<name>A0A922ESF0_CARIL</name>
<dbReference type="PANTHER" id="PTHR34569">
    <property type="entry name" value="EXPRESSED PROTEIN"/>
    <property type="match status" value="1"/>
</dbReference>
<gene>
    <name evidence="1" type="ORF">I3842_06G119900</name>
</gene>
<accession>A0A922ESF0</accession>
<dbReference type="PANTHER" id="PTHR34569:SF12">
    <property type="entry name" value="TRANSMEMBRANE PROTEIN"/>
    <property type="match status" value="1"/>
</dbReference>
<comment type="caution">
    <text evidence="1">The sequence shown here is derived from an EMBL/GenBank/DDBJ whole genome shotgun (WGS) entry which is preliminary data.</text>
</comment>
<sequence length="149" mass="17280">MQSYTNFSHACYQSFILHDGFKSPELPISNLELISMQYSWPEYTSLKDLLPERRNYSSWYGEIPIKNPLVKHAALAYLQPAMTTPLREKGFFGRLREQCLCQSGCFGVFTWLCEAVSRIKLTSRVPVLGDEYNAEDEDHQQDEKHHSIN</sequence>
<proteinExistence type="predicted"/>
<evidence type="ECO:0000313" key="2">
    <source>
        <dbReference type="Proteomes" id="UP000811246"/>
    </source>
</evidence>
<organism evidence="1 2">
    <name type="scientific">Carya illinoinensis</name>
    <name type="common">Pecan</name>
    <dbReference type="NCBI Taxonomy" id="32201"/>
    <lineage>
        <taxon>Eukaryota</taxon>
        <taxon>Viridiplantae</taxon>
        <taxon>Streptophyta</taxon>
        <taxon>Embryophyta</taxon>
        <taxon>Tracheophyta</taxon>
        <taxon>Spermatophyta</taxon>
        <taxon>Magnoliopsida</taxon>
        <taxon>eudicotyledons</taxon>
        <taxon>Gunneridae</taxon>
        <taxon>Pentapetalae</taxon>
        <taxon>rosids</taxon>
        <taxon>fabids</taxon>
        <taxon>Fagales</taxon>
        <taxon>Juglandaceae</taxon>
        <taxon>Carya</taxon>
    </lineage>
</organism>
<evidence type="ECO:0000313" key="1">
    <source>
        <dbReference type="EMBL" id="KAG6709198.1"/>
    </source>
</evidence>
<dbReference type="Proteomes" id="UP000811246">
    <property type="component" value="Chromosome 6"/>
</dbReference>
<protein>
    <submittedName>
        <fullName evidence="1">Uncharacterized protein</fullName>
    </submittedName>
</protein>